<dbReference type="GO" id="GO:0005634">
    <property type="term" value="C:nucleus"/>
    <property type="evidence" value="ECO:0007669"/>
    <property type="project" value="UniProtKB-SubCell"/>
</dbReference>
<dbReference type="PANTHER" id="PTHR11850">
    <property type="entry name" value="HOMEOBOX PROTEIN TRANSCRIPTION FACTORS"/>
    <property type="match status" value="1"/>
</dbReference>
<evidence type="ECO:0000256" key="2">
    <source>
        <dbReference type="ARBA" id="ARBA00023155"/>
    </source>
</evidence>
<dbReference type="GO" id="GO:0003677">
    <property type="term" value="F:DNA binding"/>
    <property type="evidence" value="ECO:0007669"/>
    <property type="project" value="UniProtKB-UniRule"/>
</dbReference>
<keyword evidence="2 4" id="KW-0371">Homeobox</keyword>
<dbReference type="InterPro" id="IPR009057">
    <property type="entry name" value="Homeodomain-like_sf"/>
</dbReference>
<dbReference type="AlphaFoldDB" id="A0ABD3FNT8"/>
<dbReference type="SUPFAM" id="SSF46689">
    <property type="entry name" value="Homeodomain-like"/>
    <property type="match status" value="2"/>
</dbReference>
<protein>
    <recommendedName>
        <fullName evidence="6">Homeobox domain-containing protein</fullName>
    </recommendedName>
</protein>
<dbReference type="EMBL" id="JBIMZQ010000012">
    <property type="protein sequence ID" value="KAL3668067.1"/>
    <property type="molecule type" value="Genomic_DNA"/>
</dbReference>
<feature type="compositionally biased region" description="Low complexity" evidence="5">
    <location>
        <begin position="71"/>
        <end position="82"/>
    </location>
</feature>
<dbReference type="InterPro" id="IPR050224">
    <property type="entry name" value="TALE_homeobox"/>
</dbReference>
<feature type="compositionally biased region" description="Polar residues" evidence="5">
    <location>
        <begin position="538"/>
        <end position="590"/>
    </location>
</feature>
<feature type="region of interest" description="Disordered" evidence="5">
    <location>
        <begin position="537"/>
        <end position="590"/>
    </location>
</feature>
<keyword evidence="8" id="KW-1185">Reference proteome</keyword>
<feature type="domain" description="Homeobox" evidence="6">
    <location>
        <begin position="274"/>
        <end position="339"/>
    </location>
</feature>
<feature type="region of interest" description="Disordered" evidence="5">
    <location>
        <begin position="340"/>
        <end position="407"/>
    </location>
</feature>
<evidence type="ECO:0000256" key="1">
    <source>
        <dbReference type="ARBA" id="ARBA00023125"/>
    </source>
</evidence>
<reference evidence="7 8" key="1">
    <citation type="submission" date="2024-09" db="EMBL/GenBank/DDBJ databases">
        <title>Genome sequencing and assembly of Phytophthora oleae, isolate VK10A, causative agent of rot of olive drupes.</title>
        <authorList>
            <person name="Conti Taguali S."/>
            <person name="Riolo M."/>
            <person name="La Spada F."/>
            <person name="Cacciola S.O."/>
            <person name="Dionisio G."/>
        </authorList>
    </citation>
    <scope>NUCLEOTIDE SEQUENCE [LARGE SCALE GENOMIC DNA]</scope>
    <source>
        <strain evidence="7 8">VK10A</strain>
    </source>
</reference>
<feature type="region of interest" description="Disordered" evidence="5">
    <location>
        <begin position="1"/>
        <end position="106"/>
    </location>
</feature>
<sequence>MMTTQQQSADQVKPFAYPHGTPTAAVDASSSSANTSAAESAMSGGATVVNSAAASPPTADRKRKQPPSPTNAAGANGSADAAETTDKNKETQQQPSKKSRRELPPHTVAILKGWMLSREHVKHPYPTDEDKQMLLKKTGISMKQLTNWFTNARKRIWKPMMRREHSRQLQSAMEFDHAAVREFPGAGLSQQYADSSYAPRQVVRHSFDAGSLGVPPHAAAAAFDRYARPQAFPVNAPMYPTRAVRSMSEAPARTDVDDYLDAERIRERVLERGHDGHVPRNSLSPRGHKILQEWVNTNARREYPYPNDTERMQLARDTGLDVSQVDGWVTSLREQIGATPVRASSIPSAGNPAFPPPPAYGERRSIPTSGNPMFPPRPAATSSMRPSIPSAGNSQFPPPPARREASDSRFAVFPSAAPQFPGHEVSRMRSMTISASPYLHPPPSSNSAGSDAQGQQTAGGALPSLSSRSLMSRPPPIVTSSGPTMGQPRDSRSRTLDMGQFAEARRRKMNFQDILASTGGTTTVSAAPAAPTSGALLQASSHPVTSSNNMENVYPNSSESSVTAYPTTASNGFEQKHSPVSSGQQSGRVV</sequence>
<dbReference type="CDD" id="cd00086">
    <property type="entry name" value="homeodomain"/>
    <property type="match status" value="2"/>
</dbReference>
<feature type="compositionally biased region" description="Polar residues" evidence="5">
    <location>
        <begin position="380"/>
        <end position="395"/>
    </location>
</feature>
<proteinExistence type="predicted"/>
<name>A0ABD3FNT8_9STRA</name>
<dbReference type="PROSITE" id="PS50071">
    <property type="entry name" value="HOMEOBOX_2"/>
    <property type="match status" value="2"/>
</dbReference>
<evidence type="ECO:0000256" key="3">
    <source>
        <dbReference type="ARBA" id="ARBA00023242"/>
    </source>
</evidence>
<dbReference type="SMART" id="SM00389">
    <property type="entry name" value="HOX"/>
    <property type="match status" value="2"/>
</dbReference>
<keyword evidence="1 4" id="KW-0238">DNA-binding</keyword>
<dbReference type="InterPro" id="IPR001356">
    <property type="entry name" value="HD"/>
</dbReference>
<gene>
    <name evidence="7" type="ORF">V7S43_006932</name>
</gene>
<feature type="domain" description="Homeobox" evidence="6">
    <location>
        <begin position="94"/>
        <end position="159"/>
    </location>
</feature>
<comment type="caution">
    <text evidence="7">The sequence shown here is derived from an EMBL/GenBank/DDBJ whole genome shotgun (WGS) entry which is preliminary data.</text>
</comment>
<organism evidence="7 8">
    <name type="scientific">Phytophthora oleae</name>
    <dbReference type="NCBI Taxonomy" id="2107226"/>
    <lineage>
        <taxon>Eukaryota</taxon>
        <taxon>Sar</taxon>
        <taxon>Stramenopiles</taxon>
        <taxon>Oomycota</taxon>
        <taxon>Peronosporomycetes</taxon>
        <taxon>Peronosporales</taxon>
        <taxon>Peronosporaceae</taxon>
        <taxon>Phytophthora</taxon>
    </lineage>
</organism>
<keyword evidence="3 4" id="KW-0539">Nucleus</keyword>
<evidence type="ECO:0000313" key="8">
    <source>
        <dbReference type="Proteomes" id="UP001632037"/>
    </source>
</evidence>
<feature type="compositionally biased region" description="Polar residues" evidence="5">
    <location>
        <begin position="445"/>
        <end position="458"/>
    </location>
</feature>
<feature type="compositionally biased region" description="Low complexity" evidence="5">
    <location>
        <begin position="462"/>
        <end position="472"/>
    </location>
</feature>
<feature type="region of interest" description="Disordered" evidence="5">
    <location>
        <begin position="434"/>
        <end position="494"/>
    </location>
</feature>
<comment type="subcellular location">
    <subcellularLocation>
        <location evidence="4">Nucleus</location>
    </subcellularLocation>
</comment>
<dbReference type="InterPro" id="IPR008422">
    <property type="entry name" value="KN_HD"/>
</dbReference>
<dbReference type="Gene3D" id="1.10.10.60">
    <property type="entry name" value="Homeodomain-like"/>
    <property type="match status" value="2"/>
</dbReference>
<dbReference type="Proteomes" id="UP001632037">
    <property type="component" value="Unassembled WGS sequence"/>
</dbReference>
<evidence type="ECO:0000259" key="6">
    <source>
        <dbReference type="PROSITE" id="PS50071"/>
    </source>
</evidence>
<evidence type="ECO:0000256" key="5">
    <source>
        <dbReference type="SAM" id="MobiDB-lite"/>
    </source>
</evidence>
<evidence type="ECO:0000256" key="4">
    <source>
        <dbReference type="PROSITE-ProRule" id="PRU00108"/>
    </source>
</evidence>
<feature type="compositionally biased region" description="Low complexity" evidence="5">
    <location>
        <begin position="24"/>
        <end position="43"/>
    </location>
</feature>
<evidence type="ECO:0000313" key="7">
    <source>
        <dbReference type="EMBL" id="KAL3668067.1"/>
    </source>
</evidence>
<dbReference type="Pfam" id="PF05920">
    <property type="entry name" value="Homeobox_KN"/>
    <property type="match status" value="2"/>
</dbReference>
<feature type="DNA-binding region" description="Homeobox" evidence="4">
    <location>
        <begin position="276"/>
        <end position="340"/>
    </location>
</feature>
<feature type="DNA-binding region" description="Homeobox" evidence="4">
    <location>
        <begin position="96"/>
        <end position="160"/>
    </location>
</feature>
<accession>A0ABD3FNT8</accession>
<feature type="compositionally biased region" description="Polar residues" evidence="5">
    <location>
        <begin position="1"/>
        <end position="10"/>
    </location>
</feature>